<evidence type="ECO:0008006" key="3">
    <source>
        <dbReference type="Google" id="ProtNLM"/>
    </source>
</evidence>
<keyword evidence="2" id="KW-1185">Reference proteome</keyword>
<dbReference type="OrthoDB" id="306099at2759"/>
<dbReference type="CDD" id="cd20544">
    <property type="entry name" value="CYCLIN_AtCycD-like_rpt2"/>
    <property type="match status" value="1"/>
</dbReference>
<sequence>MGFLIQIPKWFDHEFTTACLSLTYFDRFLSMRPIGQQSSRINCRTFGAQRSEGCLTENELILLEAFEGDLNLVTPFTYLHYFIHKFCAEWKPEESLPRAAELIMDPAGEINIMDHRLSVITAATILAGIYDQLTVEDLELKMSTIPFSGSLEM</sequence>
<dbReference type="AlphaFoldDB" id="A0A6A1VPS0"/>
<gene>
    <name evidence="1" type="ORF">CJ030_MR5G024533</name>
</gene>
<proteinExistence type="predicted"/>
<evidence type="ECO:0000313" key="2">
    <source>
        <dbReference type="Proteomes" id="UP000516437"/>
    </source>
</evidence>
<evidence type="ECO:0000313" key="1">
    <source>
        <dbReference type="EMBL" id="KAB1214899.1"/>
    </source>
</evidence>
<protein>
    <recommendedName>
        <fullName evidence="3">B-like cyclin</fullName>
    </recommendedName>
</protein>
<reference evidence="1 2" key="1">
    <citation type="journal article" date="2019" name="Plant Biotechnol. J.">
        <title>The red bayberry genome and genetic basis of sex determination.</title>
        <authorList>
            <person name="Jia H.M."/>
            <person name="Jia H.J."/>
            <person name="Cai Q.L."/>
            <person name="Wang Y."/>
            <person name="Zhao H.B."/>
            <person name="Yang W.F."/>
            <person name="Wang G.Y."/>
            <person name="Li Y.H."/>
            <person name="Zhan D.L."/>
            <person name="Shen Y.T."/>
            <person name="Niu Q.F."/>
            <person name="Chang L."/>
            <person name="Qiu J."/>
            <person name="Zhao L."/>
            <person name="Xie H.B."/>
            <person name="Fu W.Y."/>
            <person name="Jin J."/>
            <person name="Li X.W."/>
            <person name="Jiao Y."/>
            <person name="Zhou C.C."/>
            <person name="Tu T."/>
            <person name="Chai C.Y."/>
            <person name="Gao J.L."/>
            <person name="Fan L.J."/>
            <person name="van de Weg E."/>
            <person name="Wang J.Y."/>
            <person name="Gao Z.S."/>
        </authorList>
    </citation>
    <scope>NUCLEOTIDE SEQUENCE [LARGE SCALE GENOMIC DNA]</scope>
    <source>
        <tissue evidence="1">Leaves</tissue>
    </source>
</reference>
<organism evidence="1 2">
    <name type="scientific">Morella rubra</name>
    <name type="common">Chinese bayberry</name>
    <dbReference type="NCBI Taxonomy" id="262757"/>
    <lineage>
        <taxon>Eukaryota</taxon>
        <taxon>Viridiplantae</taxon>
        <taxon>Streptophyta</taxon>
        <taxon>Embryophyta</taxon>
        <taxon>Tracheophyta</taxon>
        <taxon>Spermatophyta</taxon>
        <taxon>Magnoliopsida</taxon>
        <taxon>eudicotyledons</taxon>
        <taxon>Gunneridae</taxon>
        <taxon>Pentapetalae</taxon>
        <taxon>rosids</taxon>
        <taxon>fabids</taxon>
        <taxon>Fagales</taxon>
        <taxon>Myricaceae</taxon>
        <taxon>Morella</taxon>
    </lineage>
</organism>
<comment type="caution">
    <text evidence="1">The sequence shown here is derived from an EMBL/GenBank/DDBJ whole genome shotgun (WGS) entry which is preliminary data.</text>
</comment>
<dbReference type="Gene3D" id="1.10.472.10">
    <property type="entry name" value="Cyclin-like"/>
    <property type="match status" value="1"/>
</dbReference>
<dbReference type="EMBL" id="RXIC02000023">
    <property type="protein sequence ID" value="KAB1214899.1"/>
    <property type="molecule type" value="Genomic_DNA"/>
</dbReference>
<name>A0A6A1VPS0_9ROSI</name>
<dbReference type="Proteomes" id="UP000516437">
    <property type="component" value="Chromosome 5"/>
</dbReference>
<accession>A0A6A1VPS0</accession>